<dbReference type="EMBL" id="BBMT01000003">
    <property type="protein sequence ID" value="GAL33844.1"/>
    <property type="molecule type" value="Genomic_DNA"/>
</dbReference>
<sequence length="318" mass="33995">MLDLASGAVVPTEDDVWHVAYQKYVGFSTNGGASGSGSVEGCIAHQYDALFDADGKAVEAEFAALTMENTIDNYNAVSADSCTDFEADSVKPGIVTEDWYAYGSPNNVVADNAFIIRHSDGQSYSRVKATEYYMAPDHSSYDVSLAIETWNENNQAFDAAFTVTLPYATRNPVAQYYDIDTQQVVAADGDWDIYYHVGGRDMMLQTNGGVSGEGKGGTAVVLLDGGANAVTDPTSVGRDDAKQIYDYEADNGSGVLSKPGSYGPLQYGVAGGHKMWPTFTTYLIKDGSSLFKMQVTGNYGADGSLGSGNIVYRIDQVN</sequence>
<protein>
    <submittedName>
        <fullName evidence="1">Uncharacterized protein</fullName>
    </submittedName>
</protein>
<reference evidence="1 2" key="2">
    <citation type="submission" date="2014-09" db="EMBL/GenBank/DDBJ databases">
        <authorList>
            <consortium name="NBRP consortium"/>
            <person name="Sawabe T."/>
            <person name="Meirelles P."/>
            <person name="Nakanishi M."/>
            <person name="Sayaka M."/>
            <person name="Hattori M."/>
            <person name="Ohkuma M."/>
        </authorList>
    </citation>
    <scope>NUCLEOTIDE SEQUENCE [LARGE SCALE GENOMIC DNA]</scope>
    <source>
        <strain evidence="1 2">JCM 19240</strain>
    </source>
</reference>
<evidence type="ECO:0000313" key="1">
    <source>
        <dbReference type="EMBL" id="GAL33844.1"/>
    </source>
</evidence>
<accession>A0A090T4Z5</accession>
<gene>
    <name evidence="1" type="ORF">JCM19240_2540</name>
</gene>
<evidence type="ECO:0000313" key="2">
    <source>
        <dbReference type="Proteomes" id="UP000029224"/>
    </source>
</evidence>
<dbReference type="AlphaFoldDB" id="A0A090T4Z5"/>
<reference evidence="1 2" key="1">
    <citation type="submission" date="2014-09" db="EMBL/GenBank/DDBJ databases">
        <title>Vibrio maritimus JCM 19240. (C210) whole genome shotgun sequence.</title>
        <authorList>
            <person name="Sawabe T."/>
            <person name="Meirelles P."/>
            <person name="Nakanishi M."/>
            <person name="Sayaka M."/>
            <person name="Hattori M."/>
            <person name="Ohkuma M."/>
        </authorList>
    </citation>
    <scope>NUCLEOTIDE SEQUENCE [LARGE SCALE GENOMIC DNA]</scope>
    <source>
        <strain evidence="1 2">JCM 19240</strain>
    </source>
</reference>
<organism evidence="1 2">
    <name type="scientific">Vibrio maritimus</name>
    <dbReference type="NCBI Taxonomy" id="990268"/>
    <lineage>
        <taxon>Bacteria</taxon>
        <taxon>Pseudomonadati</taxon>
        <taxon>Pseudomonadota</taxon>
        <taxon>Gammaproteobacteria</taxon>
        <taxon>Vibrionales</taxon>
        <taxon>Vibrionaceae</taxon>
        <taxon>Vibrio</taxon>
    </lineage>
</organism>
<dbReference type="OrthoDB" id="335087at2"/>
<keyword evidence="2" id="KW-1185">Reference proteome</keyword>
<dbReference type="Proteomes" id="UP000029224">
    <property type="component" value="Unassembled WGS sequence"/>
</dbReference>
<comment type="caution">
    <text evidence="1">The sequence shown here is derived from an EMBL/GenBank/DDBJ whole genome shotgun (WGS) entry which is preliminary data.</text>
</comment>
<name>A0A090T4Z5_9VIBR</name>
<proteinExistence type="predicted"/>